<dbReference type="Proteomes" id="UP000199312">
    <property type="component" value="Unassembled WGS sequence"/>
</dbReference>
<accession>A0A1I6NS01</accession>
<sequence length="128" mass="14581">MKSSLQILSALYKLINVDVVNNIISGEVFIGDEPDGNQDENITLNTLTNPNEYLQSGYANVNVHIKEVKSGRPNLEKFNEIIAVLIPLLEDSMSDNVYFQIDDDKGIFKDVEKDSMYFYNLKLKFQTL</sequence>
<dbReference type="STRING" id="593133.SAMN04488006_0486"/>
<keyword evidence="2" id="KW-1185">Reference proteome</keyword>
<dbReference type="RefSeq" id="WP_090222187.1">
    <property type="nucleotide sequence ID" value="NZ_FOZP01000001.1"/>
</dbReference>
<reference evidence="2" key="1">
    <citation type="submission" date="2016-10" db="EMBL/GenBank/DDBJ databases">
        <authorList>
            <person name="Varghese N."/>
            <person name="Submissions S."/>
        </authorList>
    </citation>
    <scope>NUCLEOTIDE SEQUENCE [LARGE SCALE GENOMIC DNA]</scope>
    <source>
        <strain evidence="2">DSM 24450</strain>
    </source>
</reference>
<dbReference type="EMBL" id="FOZP01000001">
    <property type="protein sequence ID" value="SFS30792.1"/>
    <property type="molecule type" value="Genomic_DNA"/>
</dbReference>
<name>A0A1I6NS01_9FLAO</name>
<dbReference type="OrthoDB" id="1444888at2"/>
<evidence type="ECO:0008006" key="3">
    <source>
        <dbReference type="Google" id="ProtNLM"/>
    </source>
</evidence>
<evidence type="ECO:0000313" key="1">
    <source>
        <dbReference type="EMBL" id="SFS30792.1"/>
    </source>
</evidence>
<dbReference type="AlphaFoldDB" id="A0A1I6NS01"/>
<proteinExistence type="predicted"/>
<protein>
    <recommendedName>
        <fullName evidence="3">Minor capsid protein</fullName>
    </recommendedName>
</protein>
<gene>
    <name evidence="1" type="ORF">SAMN04488006_0486</name>
</gene>
<organism evidence="1 2">
    <name type="scientific">Lutibacter maritimus</name>
    <dbReference type="NCBI Taxonomy" id="593133"/>
    <lineage>
        <taxon>Bacteria</taxon>
        <taxon>Pseudomonadati</taxon>
        <taxon>Bacteroidota</taxon>
        <taxon>Flavobacteriia</taxon>
        <taxon>Flavobacteriales</taxon>
        <taxon>Flavobacteriaceae</taxon>
        <taxon>Lutibacter</taxon>
    </lineage>
</organism>
<evidence type="ECO:0000313" key="2">
    <source>
        <dbReference type="Proteomes" id="UP000199312"/>
    </source>
</evidence>